<evidence type="ECO:0000259" key="3">
    <source>
        <dbReference type="Pfam" id="PF01408"/>
    </source>
</evidence>
<dbReference type="EMBL" id="MLJW01000164">
    <property type="protein sequence ID" value="OIQ95561.1"/>
    <property type="molecule type" value="Genomic_DNA"/>
</dbReference>
<dbReference type="Gene3D" id="3.40.50.720">
    <property type="entry name" value="NAD(P)-binding Rossmann-like Domain"/>
    <property type="match status" value="1"/>
</dbReference>
<comment type="similarity">
    <text evidence="1">Belongs to the Gfo/Idh/MocA family.</text>
</comment>
<evidence type="ECO:0000259" key="4">
    <source>
        <dbReference type="Pfam" id="PF22725"/>
    </source>
</evidence>
<dbReference type="PANTHER" id="PTHR43708">
    <property type="entry name" value="CONSERVED EXPRESSED OXIDOREDUCTASE (EUROFUNG)"/>
    <property type="match status" value="1"/>
</dbReference>
<comment type="caution">
    <text evidence="5">The sequence shown here is derived from an EMBL/GenBank/DDBJ whole genome shotgun (WGS) entry which is preliminary data.</text>
</comment>
<dbReference type="EC" id="1.1.1.292" evidence="5"/>
<gene>
    <name evidence="5" type="primary">afr_2</name>
    <name evidence="5" type="ORF">GALL_224330</name>
</gene>
<feature type="domain" description="Gfo/Idh/MocA-like oxidoreductase N-terminal" evidence="3">
    <location>
        <begin position="4"/>
        <end position="132"/>
    </location>
</feature>
<evidence type="ECO:0000256" key="1">
    <source>
        <dbReference type="ARBA" id="ARBA00010928"/>
    </source>
</evidence>
<dbReference type="Pfam" id="PF22725">
    <property type="entry name" value="GFO_IDH_MocA_C3"/>
    <property type="match status" value="1"/>
</dbReference>
<dbReference type="AlphaFoldDB" id="A0A1J5RIF8"/>
<organism evidence="5">
    <name type="scientific">mine drainage metagenome</name>
    <dbReference type="NCBI Taxonomy" id="410659"/>
    <lineage>
        <taxon>unclassified sequences</taxon>
        <taxon>metagenomes</taxon>
        <taxon>ecological metagenomes</taxon>
    </lineage>
</organism>
<dbReference type="Gene3D" id="3.30.360.10">
    <property type="entry name" value="Dihydrodipicolinate Reductase, domain 2"/>
    <property type="match status" value="1"/>
</dbReference>
<dbReference type="InterPro" id="IPR036291">
    <property type="entry name" value="NAD(P)-bd_dom_sf"/>
</dbReference>
<sequence length="332" mass="35725">MKTLRIGMVGMGFIADWHHRGFSALPNVEFAGLCQDFHGSAESIAAKRDALAAKARELGIRAYASFEEMVGDPTLDALIIGSINPYHFDQIRRALAAGKHLLVEKPVVTEIAQVAEIERLARAAGRVVFPAHNFVYRGAVRQAKTLLAEGRLGRLVASSFVVTHTISPAHASGWRSRRALGTGGTLIDSGHHLVYQSLYLLGMPTALSAFTAKQVLTSMDCEDTAQVSLQYSDGSVATILQSWASGHGDGINGIRIFGDQGNLVITDALYLNGEKLNPDVDYAASFRNQAGAFVEAVRGGAGPISTLADVRDTLRITFSAYESAERRIVIPF</sequence>
<dbReference type="GO" id="GO:0033712">
    <property type="term" value="F:1,5-anhydro-D-fructose reductase (1,5-anhydro-D-mannitol-forming) activity"/>
    <property type="evidence" value="ECO:0007669"/>
    <property type="project" value="UniProtKB-EC"/>
</dbReference>
<dbReference type="PANTHER" id="PTHR43708:SF5">
    <property type="entry name" value="CONSERVED EXPRESSED OXIDOREDUCTASE (EUROFUNG)-RELATED"/>
    <property type="match status" value="1"/>
</dbReference>
<dbReference type="Pfam" id="PF01408">
    <property type="entry name" value="GFO_IDH_MocA"/>
    <property type="match status" value="1"/>
</dbReference>
<keyword evidence="2 5" id="KW-0560">Oxidoreductase</keyword>
<dbReference type="SUPFAM" id="SSF51735">
    <property type="entry name" value="NAD(P)-binding Rossmann-fold domains"/>
    <property type="match status" value="1"/>
</dbReference>
<dbReference type="InterPro" id="IPR000683">
    <property type="entry name" value="Gfo/Idh/MocA-like_OxRdtase_N"/>
</dbReference>
<dbReference type="InterPro" id="IPR051317">
    <property type="entry name" value="Gfo/Idh/MocA_oxidoreduct"/>
</dbReference>
<accession>A0A1J5RIF8</accession>
<dbReference type="GO" id="GO:0000166">
    <property type="term" value="F:nucleotide binding"/>
    <property type="evidence" value="ECO:0007669"/>
    <property type="project" value="InterPro"/>
</dbReference>
<protein>
    <submittedName>
        <fullName evidence="5">1,5-anhydro-D-fructose reductase</fullName>
        <ecNumber evidence="5">1.1.1.292</ecNumber>
    </submittedName>
</protein>
<dbReference type="SUPFAM" id="SSF55347">
    <property type="entry name" value="Glyceraldehyde-3-phosphate dehydrogenase-like, C-terminal domain"/>
    <property type="match status" value="1"/>
</dbReference>
<reference evidence="5" key="1">
    <citation type="submission" date="2016-10" db="EMBL/GenBank/DDBJ databases">
        <title>Sequence of Gallionella enrichment culture.</title>
        <authorList>
            <person name="Poehlein A."/>
            <person name="Muehling M."/>
            <person name="Daniel R."/>
        </authorList>
    </citation>
    <scope>NUCLEOTIDE SEQUENCE</scope>
</reference>
<evidence type="ECO:0000313" key="5">
    <source>
        <dbReference type="EMBL" id="OIQ95561.1"/>
    </source>
</evidence>
<dbReference type="InterPro" id="IPR055170">
    <property type="entry name" value="GFO_IDH_MocA-like_dom"/>
</dbReference>
<evidence type="ECO:0000256" key="2">
    <source>
        <dbReference type="ARBA" id="ARBA00023002"/>
    </source>
</evidence>
<proteinExistence type="inferred from homology"/>
<name>A0A1J5RIF8_9ZZZZ</name>
<feature type="domain" description="GFO/IDH/MocA-like oxidoreductase" evidence="4">
    <location>
        <begin position="140"/>
        <end position="263"/>
    </location>
</feature>